<feature type="signal peptide" evidence="1">
    <location>
        <begin position="1"/>
        <end position="19"/>
    </location>
</feature>
<dbReference type="EMBL" id="CP003364">
    <property type="protein sequence ID" value="AGA30212.1"/>
    <property type="molecule type" value="Genomic_DNA"/>
</dbReference>
<keyword evidence="3" id="KW-1185">Reference proteome</keyword>
<dbReference type="Proteomes" id="UP000010798">
    <property type="component" value="Chromosome"/>
</dbReference>
<dbReference type="AlphaFoldDB" id="L0DLT5"/>
<evidence type="ECO:0000313" key="3">
    <source>
        <dbReference type="Proteomes" id="UP000010798"/>
    </source>
</evidence>
<accession>L0DLT5</accession>
<dbReference type="RefSeq" id="WP_015249302.1">
    <property type="nucleotide sequence ID" value="NC_019892.1"/>
</dbReference>
<gene>
    <name evidence="2" type="ordered locus">Sinac_6107</name>
</gene>
<dbReference type="OrthoDB" id="290166at2"/>
<feature type="chain" id="PRO_5003940241" description="Carboxypeptidase regulatory-like domain-containing protein" evidence="1">
    <location>
        <begin position="20"/>
        <end position="163"/>
    </location>
</feature>
<keyword evidence="1" id="KW-0732">Signal</keyword>
<dbReference type="HOGENOM" id="CLU_1625943_0_0_0"/>
<reference evidence="2 3" key="1">
    <citation type="submission" date="2012-02" db="EMBL/GenBank/DDBJ databases">
        <title>Complete sequence of chromosome of Singulisphaera acidiphila DSM 18658.</title>
        <authorList>
            <consortium name="US DOE Joint Genome Institute (JGI-PGF)"/>
            <person name="Lucas S."/>
            <person name="Copeland A."/>
            <person name="Lapidus A."/>
            <person name="Glavina del Rio T."/>
            <person name="Dalin E."/>
            <person name="Tice H."/>
            <person name="Bruce D."/>
            <person name="Goodwin L."/>
            <person name="Pitluck S."/>
            <person name="Peters L."/>
            <person name="Ovchinnikova G."/>
            <person name="Chertkov O."/>
            <person name="Kyrpides N."/>
            <person name="Mavromatis K."/>
            <person name="Ivanova N."/>
            <person name="Brettin T."/>
            <person name="Detter J.C."/>
            <person name="Han C."/>
            <person name="Larimer F."/>
            <person name="Land M."/>
            <person name="Hauser L."/>
            <person name="Markowitz V."/>
            <person name="Cheng J.-F."/>
            <person name="Hugenholtz P."/>
            <person name="Woyke T."/>
            <person name="Wu D."/>
            <person name="Tindall B."/>
            <person name="Pomrenke H."/>
            <person name="Brambilla E."/>
            <person name="Klenk H.-P."/>
            <person name="Eisen J.A."/>
        </authorList>
    </citation>
    <scope>NUCLEOTIDE SEQUENCE [LARGE SCALE GENOMIC DNA]</scope>
    <source>
        <strain evidence="3">ATCC BAA-1392 / DSM 18658 / VKM B-2454 / MOB10</strain>
    </source>
</reference>
<organism evidence="2 3">
    <name type="scientific">Singulisphaera acidiphila (strain ATCC BAA-1392 / DSM 18658 / VKM B-2454 / MOB10)</name>
    <dbReference type="NCBI Taxonomy" id="886293"/>
    <lineage>
        <taxon>Bacteria</taxon>
        <taxon>Pseudomonadati</taxon>
        <taxon>Planctomycetota</taxon>
        <taxon>Planctomycetia</taxon>
        <taxon>Isosphaerales</taxon>
        <taxon>Isosphaeraceae</taxon>
        <taxon>Singulisphaera</taxon>
    </lineage>
</organism>
<sequence length="163" mass="16877">MVYPRGLLRRRPCCWSLCAAVGLSLVLLGGCGDGADSEKGLIPVAGRITLDGGAWPKPGQLVLIPTKSSGSGEGASRSITAPFDTGGEFTVVGGFGSAKGLHPGEYAIAVECAEDNDEMLLPGTKPKAVKNYVPPPYRDPKTSGLKIVVANQPVKTELAVKSK</sequence>
<proteinExistence type="predicted"/>
<evidence type="ECO:0008006" key="4">
    <source>
        <dbReference type="Google" id="ProtNLM"/>
    </source>
</evidence>
<evidence type="ECO:0000256" key="1">
    <source>
        <dbReference type="SAM" id="SignalP"/>
    </source>
</evidence>
<protein>
    <recommendedName>
        <fullName evidence="4">Carboxypeptidase regulatory-like domain-containing protein</fullName>
    </recommendedName>
</protein>
<name>L0DLT5_SINAD</name>
<dbReference type="KEGG" id="saci:Sinac_6107"/>
<evidence type="ECO:0000313" key="2">
    <source>
        <dbReference type="EMBL" id="AGA30212.1"/>
    </source>
</evidence>
<dbReference type="PROSITE" id="PS51257">
    <property type="entry name" value="PROKAR_LIPOPROTEIN"/>
    <property type="match status" value="1"/>
</dbReference>